<evidence type="ECO:0000313" key="2">
    <source>
        <dbReference type="EMBL" id="RAK78882.1"/>
    </source>
</evidence>
<feature type="region of interest" description="Disordered" evidence="1">
    <location>
        <begin position="76"/>
        <end position="124"/>
    </location>
</feature>
<dbReference type="AlphaFoldDB" id="A0A8G1RUD3"/>
<name>A0A8G1RUD3_9EURO</name>
<proteinExistence type="predicted"/>
<reference evidence="2 3" key="1">
    <citation type="submission" date="2018-02" db="EMBL/GenBank/DDBJ databases">
        <title>The genomes of Aspergillus section Nigri reveals drivers in fungal speciation.</title>
        <authorList>
            <consortium name="DOE Joint Genome Institute"/>
            <person name="Vesth T.C."/>
            <person name="Nybo J."/>
            <person name="Theobald S."/>
            <person name="Brandl J."/>
            <person name="Frisvad J.C."/>
            <person name="Nielsen K.F."/>
            <person name="Lyhne E.K."/>
            <person name="Kogle M.E."/>
            <person name="Kuo A."/>
            <person name="Riley R."/>
            <person name="Clum A."/>
            <person name="Nolan M."/>
            <person name="Lipzen A."/>
            <person name="Salamov A."/>
            <person name="Henrissat B."/>
            <person name="Wiebenga A."/>
            <person name="De vries R.P."/>
            <person name="Grigoriev I.V."/>
            <person name="Mortensen U.H."/>
            <person name="Andersen M.R."/>
            <person name="Baker S.E."/>
        </authorList>
    </citation>
    <scope>NUCLEOTIDE SEQUENCE [LARGE SCALE GENOMIC DNA]</scope>
    <source>
        <strain evidence="2 3">CBS 313.89</strain>
    </source>
</reference>
<gene>
    <name evidence="2" type="ORF">BO72DRAFT_494720</name>
</gene>
<feature type="region of interest" description="Disordered" evidence="1">
    <location>
        <begin position="145"/>
        <end position="183"/>
    </location>
</feature>
<dbReference type="VEuPathDB" id="FungiDB:BO72DRAFT_494720"/>
<dbReference type="GeneID" id="63865824"/>
<feature type="region of interest" description="Disordered" evidence="1">
    <location>
        <begin position="311"/>
        <end position="363"/>
    </location>
</feature>
<feature type="compositionally biased region" description="Pro residues" evidence="1">
    <location>
        <begin position="111"/>
        <end position="124"/>
    </location>
</feature>
<protein>
    <submittedName>
        <fullName evidence="2">Uncharacterized protein</fullName>
    </submittedName>
</protein>
<dbReference type="OrthoDB" id="4498461at2759"/>
<dbReference type="Proteomes" id="UP000249789">
    <property type="component" value="Unassembled WGS sequence"/>
</dbReference>
<organism evidence="2 3">
    <name type="scientific">Aspergillus fijiensis CBS 313.89</name>
    <dbReference type="NCBI Taxonomy" id="1448319"/>
    <lineage>
        <taxon>Eukaryota</taxon>
        <taxon>Fungi</taxon>
        <taxon>Dikarya</taxon>
        <taxon>Ascomycota</taxon>
        <taxon>Pezizomycotina</taxon>
        <taxon>Eurotiomycetes</taxon>
        <taxon>Eurotiomycetidae</taxon>
        <taxon>Eurotiales</taxon>
        <taxon>Aspergillaceae</taxon>
        <taxon>Aspergillus</taxon>
    </lineage>
</organism>
<evidence type="ECO:0000313" key="3">
    <source>
        <dbReference type="Proteomes" id="UP000249789"/>
    </source>
</evidence>
<evidence type="ECO:0000256" key="1">
    <source>
        <dbReference type="SAM" id="MobiDB-lite"/>
    </source>
</evidence>
<feature type="compositionally biased region" description="Low complexity" evidence="1">
    <location>
        <begin position="318"/>
        <end position="350"/>
    </location>
</feature>
<dbReference type="EMBL" id="KZ824635">
    <property type="protein sequence ID" value="RAK78882.1"/>
    <property type="molecule type" value="Genomic_DNA"/>
</dbReference>
<feature type="region of interest" description="Disordered" evidence="1">
    <location>
        <begin position="203"/>
        <end position="295"/>
    </location>
</feature>
<keyword evidence="3" id="KW-1185">Reference proteome</keyword>
<dbReference type="RefSeq" id="XP_040802892.1">
    <property type="nucleotide sequence ID" value="XM_040948491.1"/>
</dbReference>
<feature type="compositionally biased region" description="Low complexity" evidence="1">
    <location>
        <begin position="162"/>
        <end position="174"/>
    </location>
</feature>
<feature type="compositionally biased region" description="Polar residues" evidence="1">
    <location>
        <begin position="282"/>
        <end position="295"/>
    </location>
</feature>
<feature type="compositionally biased region" description="Acidic residues" evidence="1">
    <location>
        <begin position="90"/>
        <end position="102"/>
    </location>
</feature>
<accession>A0A8G1RUD3</accession>
<feature type="compositionally biased region" description="Polar residues" evidence="1">
    <location>
        <begin position="213"/>
        <end position="225"/>
    </location>
</feature>
<sequence length="525" mass="57152">MSTIPTYEPGDPMPTFRIPPPPMAASAFWSIPVIKDFLAITTRTQVVCKMEDTAEMWRRILAVRFDDWSLAFSPVNSPLTEPPESPDLSDLSELDDDIDDEGMSSGSDIPFRPPPGLLPYSVPPPPPPPPLYLFGARNGILSQPTAGRLGMSIPPASTTQRGDSANNASSSGSDIPFRAARRSLPYPPPLFIRQYLAAARESTRVGPIRRSQTRPAANPKTSQRPLQPYTLLDPSWDLGPPTQIPRQVLSALRSTASHEEDTSRSDASTQPEGPVHPHGAATGSSDSEESTASTMSCAAPIVVHELGTAIFSPDGTETDSNAPSLTSSSSPSTQEAPSDPYTSASPTLNSPSPPPSRPWEITDPTLIPTYTLIQTKHDCRSVSMFPTEMLTLVMTRALPGHLPLPFLLLYCLPGIGDEEQEAAMIEWRDVKEHALHKISELVDRYTDPIGDDGKRQRARTRLLADLRLGIATGSSVRMYDFDRGDDGVFLLEECAWAKQAGPRLDVRETPIAFSNLVDRIAGWEN</sequence>